<evidence type="ECO:0000259" key="2">
    <source>
        <dbReference type="PROSITE" id="PS50055"/>
    </source>
</evidence>
<keyword evidence="1" id="KW-1133">Transmembrane helix</keyword>
<dbReference type="Pfam" id="PF00102">
    <property type="entry name" value="Y_phosphatase"/>
    <property type="match status" value="1"/>
</dbReference>
<dbReference type="SUPFAM" id="SSF52799">
    <property type="entry name" value="(Phosphotyrosine protein) phosphatases II"/>
    <property type="match status" value="1"/>
</dbReference>
<keyword evidence="5" id="KW-1185">Reference proteome</keyword>
<dbReference type="OrthoDB" id="6274266at2759"/>
<keyword evidence="1" id="KW-0812">Transmembrane</keyword>
<dbReference type="InterPro" id="IPR000242">
    <property type="entry name" value="PTP_cat"/>
</dbReference>
<dbReference type="InterPro" id="IPR050713">
    <property type="entry name" value="RTP_Phos/Ushers"/>
</dbReference>
<dbReference type="InterPro" id="IPR029021">
    <property type="entry name" value="Prot-tyrosine_phosphatase-like"/>
</dbReference>
<dbReference type="GO" id="GO:0016020">
    <property type="term" value="C:membrane"/>
    <property type="evidence" value="ECO:0007669"/>
    <property type="project" value="UniProtKB-SubCell"/>
</dbReference>
<name>R7UID0_CAPTE</name>
<dbReference type="EMBL" id="KB303546">
    <property type="protein sequence ID" value="ELU03007.1"/>
    <property type="molecule type" value="Genomic_DNA"/>
</dbReference>
<dbReference type="EnsemblMetazoa" id="CapteT217532">
    <property type="protein sequence ID" value="CapteP217532"/>
    <property type="gene ID" value="CapteG217532"/>
</dbReference>
<protein>
    <recommendedName>
        <fullName evidence="2">Tyrosine-protein phosphatase domain-containing protein</fullName>
    </recommendedName>
</protein>
<dbReference type="EMBL" id="AMQN01024727">
    <property type="status" value="NOT_ANNOTATED_CDS"/>
    <property type="molecule type" value="Genomic_DNA"/>
</dbReference>
<evidence type="ECO:0000313" key="4">
    <source>
        <dbReference type="EnsemblMetazoa" id="CapteP217532"/>
    </source>
</evidence>
<dbReference type="EMBL" id="AMQN01024728">
    <property type="status" value="NOT_ANNOTATED_CDS"/>
    <property type="molecule type" value="Genomic_DNA"/>
</dbReference>
<dbReference type="PANTHER" id="PTHR46957:SF3">
    <property type="entry name" value="CYTOKINE RECEPTOR"/>
    <property type="match status" value="1"/>
</dbReference>
<keyword evidence="1" id="KW-0472">Membrane</keyword>
<dbReference type="HOGENOM" id="CLU_968290_0_0_1"/>
<proteinExistence type="predicted"/>
<sequence length="288" mass="32043">NALHKHTYYFSSNFQPDLTTSDEITANMTGTIGMAVGLAILLILAVIALVVICILTRKRKEDKLMSSKDDLIVIPGISGIHNEGKEDPVNVATDPHSVTIEAEKVNNIAVQKPKPKPKAKPEPEIPNEEEIYVNTFNNRFIAINQLKQYVKDIEADDQSVLEEFKSIPKPKAETKFASDPALKSKQRFANILPYDHNRVKLEKIEGQPLSDYINASHVQCSRSVPSKYLLSDSDGCVCSPVLCSRRTSDRQYSLIARWPSDLSVFADCLLGDGSNPVHALPEGLYMHR</sequence>
<accession>R7UID0</accession>
<reference evidence="3 5" key="2">
    <citation type="journal article" date="2013" name="Nature">
        <title>Insights into bilaterian evolution from three spiralian genomes.</title>
        <authorList>
            <person name="Simakov O."/>
            <person name="Marletaz F."/>
            <person name="Cho S.J."/>
            <person name="Edsinger-Gonzales E."/>
            <person name="Havlak P."/>
            <person name="Hellsten U."/>
            <person name="Kuo D.H."/>
            <person name="Larsson T."/>
            <person name="Lv J."/>
            <person name="Arendt D."/>
            <person name="Savage R."/>
            <person name="Osoegawa K."/>
            <person name="de Jong P."/>
            <person name="Grimwood J."/>
            <person name="Chapman J.A."/>
            <person name="Shapiro H."/>
            <person name="Aerts A."/>
            <person name="Otillar R.P."/>
            <person name="Terry A.Y."/>
            <person name="Boore J.L."/>
            <person name="Grigoriev I.V."/>
            <person name="Lindberg D.R."/>
            <person name="Seaver E.C."/>
            <person name="Weisblat D.A."/>
            <person name="Putnam N.H."/>
            <person name="Rokhsar D.S."/>
        </authorList>
    </citation>
    <scope>NUCLEOTIDE SEQUENCE</scope>
    <source>
        <strain evidence="3 5">I ESC-2004</strain>
    </source>
</reference>
<dbReference type="Proteomes" id="UP000014760">
    <property type="component" value="Unassembled WGS sequence"/>
</dbReference>
<dbReference type="PROSITE" id="PS50055">
    <property type="entry name" value="TYR_PHOSPHATASE_PTP"/>
    <property type="match status" value="1"/>
</dbReference>
<evidence type="ECO:0000313" key="5">
    <source>
        <dbReference type="Proteomes" id="UP000014760"/>
    </source>
</evidence>
<evidence type="ECO:0000256" key="1">
    <source>
        <dbReference type="SAM" id="Phobius"/>
    </source>
</evidence>
<reference evidence="5" key="1">
    <citation type="submission" date="2012-12" db="EMBL/GenBank/DDBJ databases">
        <authorList>
            <person name="Hellsten U."/>
            <person name="Grimwood J."/>
            <person name="Chapman J.A."/>
            <person name="Shapiro H."/>
            <person name="Aerts A."/>
            <person name="Otillar R.P."/>
            <person name="Terry A.Y."/>
            <person name="Boore J.L."/>
            <person name="Simakov O."/>
            <person name="Marletaz F."/>
            <person name="Cho S.-J."/>
            <person name="Edsinger-Gonzales E."/>
            <person name="Havlak P."/>
            <person name="Kuo D.-H."/>
            <person name="Larsson T."/>
            <person name="Lv J."/>
            <person name="Arendt D."/>
            <person name="Savage R."/>
            <person name="Osoegawa K."/>
            <person name="de Jong P."/>
            <person name="Lindberg D.R."/>
            <person name="Seaver E.C."/>
            <person name="Weisblat D.A."/>
            <person name="Putnam N.H."/>
            <person name="Grigoriev I.V."/>
            <person name="Rokhsar D.S."/>
        </authorList>
    </citation>
    <scope>NUCLEOTIDE SEQUENCE</scope>
    <source>
        <strain evidence="5">I ESC-2004</strain>
    </source>
</reference>
<gene>
    <name evidence="3" type="ORF">CAPTEDRAFT_217532</name>
</gene>
<feature type="domain" description="Tyrosine-protein phosphatase" evidence="2">
    <location>
        <begin position="160"/>
        <end position="258"/>
    </location>
</feature>
<feature type="transmembrane region" description="Helical" evidence="1">
    <location>
        <begin position="32"/>
        <end position="55"/>
    </location>
</feature>
<organism evidence="3">
    <name type="scientific">Capitella teleta</name>
    <name type="common">Polychaete worm</name>
    <dbReference type="NCBI Taxonomy" id="283909"/>
    <lineage>
        <taxon>Eukaryota</taxon>
        <taxon>Metazoa</taxon>
        <taxon>Spiralia</taxon>
        <taxon>Lophotrochozoa</taxon>
        <taxon>Annelida</taxon>
        <taxon>Polychaeta</taxon>
        <taxon>Sedentaria</taxon>
        <taxon>Scolecida</taxon>
        <taxon>Capitellidae</taxon>
        <taxon>Capitella</taxon>
    </lineage>
</organism>
<evidence type="ECO:0000313" key="3">
    <source>
        <dbReference type="EMBL" id="ELU03007.1"/>
    </source>
</evidence>
<dbReference type="PANTHER" id="PTHR46957">
    <property type="entry name" value="CYTOKINE RECEPTOR"/>
    <property type="match status" value="1"/>
</dbReference>
<reference evidence="4" key="3">
    <citation type="submission" date="2015-06" db="UniProtKB">
        <authorList>
            <consortium name="EnsemblMetazoa"/>
        </authorList>
    </citation>
    <scope>IDENTIFICATION</scope>
</reference>
<feature type="non-terminal residue" evidence="3">
    <location>
        <position position="1"/>
    </location>
</feature>
<dbReference type="Gene3D" id="3.90.190.10">
    <property type="entry name" value="Protein tyrosine phosphatase superfamily"/>
    <property type="match status" value="1"/>
</dbReference>
<dbReference type="STRING" id="283909.R7UID0"/>
<dbReference type="GO" id="GO:0004725">
    <property type="term" value="F:protein tyrosine phosphatase activity"/>
    <property type="evidence" value="ECO:0007669"/>
    <property type="project" value="InterPro"/>
</dbReference>
<dbReference type="AlphaFoldDB" id="R7UID0"/>